<dbReference type="AlphaFoldDB" id="A0A075GJ04"/>
<keyword evidence="2" id="KW-0378">Hydrolase</keyword>
<dbReference type="InterPro" id="IPR010349">
    <property type="entry name" value="Asparaginase_II"/>
</dbReference>
<organism evidence="2">
    <name type="scientific">uncultured marine group II/III euryarchaeote KM3_149_G01</name>
    <dbReference type="NCBI Taxonomy" id="1457886"/>
    <lineage>
        <taxon>Archaea</taxon>
        <taxon>Methanobacteriati</taxon>
        <taxon>Methanobacteriota</taxon>
        <taxon>environmental samples</taxon>
    </lineage>
</organism>
<feature type="region of interest" description="Disordered" evidence="1">
    <location>
        <begin position="1"/>
        <end position="35"/>
    </location>
</feature>
<accession>A0A075GJ04</accession>
<proteinExistence type="predicted"/>
<evidence type="ECO:0000256" key="1">
    <source>
        <dbReference type="SAM" id="MobiDB-lite"/>
    </source>
</evidence>
<dbReference type="PANTHER" id="PTHR42110:SF1">
    <property type="entry name" value="L-ASPARAGINASE, PUTATIVE (AFU_ORTHOLOGUE AFUA_3G11890)-RELATED"/>
    <property type="match status" value="1"/>
</dbReference>
<reference evidence="2" key="1">
    <citation type="journal article" date="2014" name="Genome Biol. Evol.">
        <title>Pangenome evidence for extensive interdomain horizontal transfer affecting lineage core and shell genes in uncultured planktonic thaumarchaeota and euryarchaeota.</title>
        <authorList>
            <person name="Deschamps P."/>
            <person name="Zivanovic Y."/>
            <person name="Moreira D."/>
            <person name="Rodriguez-Valera F."/>
            <person name="Lopez-Garcia P."/>
        </authorList>
    </citation>
    <scope>NUCLEOTIDE SEQUENCE</scope>
</reference>
<name>A0A075GJ04_9EURY</name>
<dbReference type="Pfam" id="PF06089">
    <property type="entry name" value="Asparaginase_II"/>
    <property type="match status" value="1"/>
</dbReference>
<dbReference type="PANTHER" id="PTHR42110">
    <property type="entry name" value="L-ASPARAGINASE, PUTATIVE (AFU_ORTHOLOGUE AFUA_3G11890)-RELATED"/>
    <property type="match status" value="1"/>
</dbReference>
<sequence length="394" mass="43827">MSEDDSGRPSSVAPGRPGSAIYPTNPLGERHDGIATGRDVEWEPLVDFRRMDVSENTIHGAIAWAHGTEIVHSFGGNVLVYGRSMMKPLMMKTFQEALSSEGLSSEQLAISCSSHNGDTEHVAAAQSLLSESEWGLMQCPLDVPLIQFGRQVRRPRRWFHTCSGEHAAMLKALRRMGINRAGYTLPSSPWFPMYLDVLRRMMGDSDWEPQRVAKDGCGLPTVSNTVDELAVMFAGLAREKDDDWIWGAMNSHPDLIGGFNRLDSTCLKAGEGRILAKEGADGLLGLSVIHPDWPEGLGIVIKIAHGWNSQATWYVARAVMGVLGIHLRNPYPLHRQKAFIVPKIVPPQYLDDLESVVTWDEWDPDRDRFTLDWKEYAAAMTRSDPFSNEGTEES</sequence>
<evidence type="ECO:0000313" key="2">
    <source>
        <dbReference type="EMBL" id="AIF01573.1"/>
    </source>
</evidence>
<dbReference type="EC" id="3.5.1.1" evidence="2"/>
<gene>
    <name evidence="2" type="primary">ansA</name>
    <name evidence="2" type="synonym">ansB</name>
</gene>
<dbReference type="GO" id="GO:0004067">
    <property type="term" value="F:asparaginase activity"/>
    <property type="evidence" value="ECO:0007669"/>
    <property type="project" value="UniProtKB-EC"/>
</dbReference>
<protein>
    <submittedName>
        <fullName evidence="2">L-asparaginase II (AnsA, ansB)</fullName>
        <ecNumber evidence="2">3.5.1.1</ecNumber>
    </submittedName>
</protein>
<dbReference type="EMBL" id="KF900625">
    <property type="protein sequence ID" value="AIF01573.1"/>
    <property type="molecule type" value="Genomic_DNA"/>
</dbReference>